<dbReference type="InterPro" id="IPR050595">
    <property type="entry name" value="Bact_response_regulator"/>
</dbReference>
<protein>
    <submittedName>
        <fullName evidence="3">Response regulator</fullName>
    </submittedName>
</protein>
<organism evidence="3 4">
    <name type="scientific">Sphingomonas montanisoli</name>
    <dbReference type="NCBI Taxonomy" id="2606412"/>
    <lineage>
        <taxon>Bacteria</taxon>
        <taxon>Pseudomonadati</taxon>
        <taxon>Pseudomonadota</taxon>
        <taxon>Alphaproteobacteria</taxon>
        <taxon>Sphingomonadales</taxon>
        <taxon>Sphingomonadaceae</taxon>
        <taxon>Sphingomonas</taxon>
    </lineage>
</organism>
<dbReference type="SMART" id="SM00448">
    <property type="entry name" value="REC"/>
    <property type="match status" value="1"/>
</dbReference>
<accession>A0A5D9BYZ0</accession>
<reference evidence="3 4" key="1">
    <citation type="submission" date="2019-08" db="EMBL/GenBank/DDBJ databases">
        <authorList>
            <person name="Wang G."/>
            <person name="Xu Z."/>
        </authorList>
    </citation>
    <scope>NUCLEOTIDE SEQUENCE [LARGE SCALE GENOMIC DNA]</scope>
    <source>
        <strain evidence="3 4">ZX</strain>
    </source>
</reference>
<dbReference type="Pfam" id="PF00072">
    <property type="entry name" value="Response_reg"/>
    <property type="match status" value="1"/>
</dbReference>
<name>A0A5D9BYZ0_9SPHN</name>
<dbReference type="InterPro" id="IPR001789">
    <property type="entry name" value="Sig_transdc_resp-reg_receiver"/>
</dbReference>
<proteinExistence type="predicted"/>
<gene>
    <name evidence="3" type="ORF">FYJ91_18700</name>
</gene>
<evidence type="ECO:0000313" key="4">
    <source>
        <dbReference type="Proteomes" id="UP000322077"/>
    </source>
</evidence>
<keyword evidence="4" id="KW-1185">Reference proteome</keyword>
<sequence>MKILCVEDDPLVREVTVDLLAALGHDVFAASGGEEALMRLRERGAAYDLLVTDIHMPGDLGGFSLVAMARANMPDLRVIYFSGTDQMPDDDKAVLLRKPCSLGMFEEAIERIAAR</sequence>
<dbReference type="Proteomes" id="UP000322077">
    <property type="component" value="Unassembled WGS sequence"/>
</dbReference>
<dbReference type="AlphaFoldDB" id="A0A5D9BYZ0"/>
<keyword evidence="1" id="KW-0597">Phosphoprotein</keyword>
<feature type="domain" description="Response regulatory" evidence="2">
    <location>
        <begin position="1"/>
        <end position="109"/>
    </location>
</feature>
<evidence type="ECO:0000259" key="2">
    <source>
        <dbReference type="SMART" id="SM00448"/>
    </source>
</evidence>
<evidence type="ECO:0000256" key="1">
    <source>
        <dbReference type="ARBA" id="ARBA00022553"/>
    </source>
</evidence>
<dbReference type="InterPro" id="IPR011006">
    <property type="entry name" value="CheY-like_superfamily"/>
</dbReference>
<evidence type="ECO:0000313" key="3">
    <source>
        <dbReference type="EMBL" id="TZG24649.1"/>
    </source>
</evidence>
<dbReference type="PANTHER" id="PTHR44591">
    <property type="entry name" value="STRESS RESPONSE REGULATOR PROTEIN 1"/>
    <property type="match status" value="1"/>
</dbReference>
<dbReference type="GO" id="GO:0000160">
    <property type="term" value="P:phosphorelay signal transduction system"/>
    <property type="evidence" value="ECO:0007669"/>
    <property type="project" value="InterPro"/>
</dbReference>
<comment type="caution">
    <text evidence="3">The sequence shown here is derived from an EMBL/GenBank/DDBJ whole genome shotgun (WGS) entry which is preliminary data.</text>
</comment>
<dbReference type="SUPFAM" id="SSF52172">
    <property type="entry name" value="CheY-like"/>
    <property type="match status" value="1"/>
</dbReference>
<dbReference type="EMBL" id="VTOU01000005">
    <property type="protein sequence ID" value="TZG24649.1"/>
    <property type="molecule type" value="Genomic_DNA"/>
</dbReference>
<dbReference type="Gene3D" id="3.40.50.2300">
    <property type="match status" value="1"/>
</dbReference>
<dbReference type="PANTHER" id="PTHR44591:SF25">
    <property type="entry name" value="CHEMOTAXIS TWO-COMPONENT RESPONSE REGULATOR"/>
    <property type="match status" value="1"/>
</dbReference>
<dbReference type="RefSeq" id="WP_149523842.1">
    <property type="nucleotide sequence ID" value="NZ_VTOU01000005.1"/>
</dbReference>